<protein>
    <submittedName>
        <fullName evidence="1">Carboxypeptidase D</fullName>
    </submittedName>
</protein>
<proteinExistence type="predicted"/>
<keyword evidence="1" id="KW-0378">Hydrolase</keyword>
<dbReference type="OrthoDB" id="5986122at2759"/>
<dbReference type="PANTHER" id="PTHR47526:SF3">
    <property type="entry name" value="PHD-TYPE DOMAIN-CONTAINING PROTEIN"/>
    <property type="match status" value="1"/>
</dbReference>
<evidence type="ECO:0000313" key="1">
    <source>
        <dbReference type="EMBL" id="CAB4033135.1"/>
    </source>
</evidence>
<organism evidence="1 2">
    <name type="scientific">Paramuricea clavata</name>
    <name type="common">Red gorgonian</name>
    <name type="synonym">Violescent sea-whip</name>
    <dbReference type="NCBI Taxonomy" id="317549"/>
    <lineage>
        <taxon>Eukaryota</taxon>
        <taxon>Metazoa</taxon>
        <taxon>Cnidaria</taxon>
        <taxon>Anthozoa</taxon>
        <taxon>Octocorallia</taxon>
        <taxon>Malacalcyonacea</taxon>
        <taxon>Plexauridae</taxon>
        <taxon>Paramuricea</taxon>
    </lineage>
</organism>
<keyword evidence="1" id="KW-0645">Protease</keyword>
<dbReference type="Gene3D" id="3.90.320.10">
    <property type="match status" value="1"/>
</dbReference>
<dbReference type="AlphaFoldDB" id="A0A7D9JQ35"/>
<feature type="non-terminal residue" evidence="1">
    <location>
        <position position="490"/>
    </location>
</feature>
<accession>A0A7D9JQ35</accession>
<gene>
    <name evidence="1" type="ORF">PACLA_8A088048</name>
</gene>
<reference evidence="1" key="1">
    <citation type="submission" date="2020-04" db="EMBL/GenBank/DDBJ databases">
        <authorList>
            <person name="Alioto T."/>
            <person name="Alioto T."/>
            <person name="Gomez Garrido J."/>
        </authorList>
    </citation>
    <scope>NUCLEOTIDE SEQUENCE</scope>
    <source>
        <strain evidence="1">A484AB</strain>
    </source>
</reference>
<dbReference type="Proteomes" id="UP001152795">
    <property type="component" value="Unassembled WGS sequence"/>
</dbReference>
<evidence type="ECO:0000313" key="2">
    <source>
        <dbReference type="Proteomes" id="UP001152795"/>
    </source>
</evidence>
<dbReference type="SUPFAM" id="SSF52980">
    <property type="entry name" value="Restriction endonuclease-like"/>
    <property type="match status" value="1"/>
</dbReference>
<dbReference type="EMBL" id="CACRXK020018977">
    <property type="protein sequence ID" value="CAB4033135.1"/>
    <property type="molecule type" value="Genomic_DNA"/>
</dbReference>
<dbReference type="GO" id="GO:0006281">
    <property type="term" value="P:DNA repair"/>
    <property type="evidence" value="ECO:0007669"/>
    <property type="project" value="UniProtKB-ARBA"/>
</dbReference>
<dbReference type="PANTHER" id="PTHR47526">
    <property type="entry name" value="ATP-DEPENDENT DNA HELICASE"/>
    <property type="match status" value="1"/>
</dbReference>
<keyword evidence="1" id="KW-0121">Carboxypeptidase</keyword>
<dbReference type="InterPro" id="IPR011335">
    <property type="entry name" value="Restrct_endonuc-II-like"/>
</dbReference>
<dbReference type="InterPro" id="IPR011604">
    <property type="entry name" value="PDDEXK-like_dom_sf"/>
</dbReference>
<sequence>MSGEKNTNFKAMSVAAIKKYLQERGVSVNGYLKPGLVELAVAVEKMMLPLDPNFERVNDTYTMKQKLNIHDIQIGDPFTMKTINDFIDSPPFGLYDIFNHLIYHATEYDKQGLAAYKSFEDYRLFQDGYVRSLETLTLKEAGVHVYIGQVQPTMRAKTDDGKDCYSLWFILEGRGANRGSVLDAFCKCKGGRDGGCKHISAAMYSLEALLNPDGDKSVTSGPCLWMPKPQSCSEPCSVDQLLISKSKPPASKERKRTYTWLQNIDFDPRNPKHRKVSSIKERVLFTKRLSAVEDSKCNINLSSVSDSPSPGKPVILPLLRKLYLKQHDSRIVANNGKCNRENNNSTGLSRVQSQVGILVQKIETYIKKTTEHSPEKFLKDLTFSNEEIEHVEEVTRDQWQCDDWYMHKVGFITASKCKDVCSRQTTLEKKNVTVTALAKTIVTGQATKVRAVADNPQNPRDWGLKHEDSARNSYLRVQKHLHYKVKLVKR</sequence>
<name>A0A7D9JQ35_PARCT</name>
<comment type="caution">
    <text evidence="1">The sequence shown here is derived from an EMBL/GenBank/DDBJ whole genome shotgun (WGS) entry which is preliminary data.</text>
</comment>
<dbReference type="GO" id="GO:0004180">
    <property type="term" value="F:carboxypeptidase activity"/>
    <property type="evidence" value="ECO:0007669"/>
    <property type="project" value="UniProtKB-KW"/>
</dbReference>
<keyword evidence="2" id="KW-1185">Reference proteome</keyword>